<evidence type="ECO:0000313" key="2">
    <source>
        <dbReference type="Proteomes" id="UP001161247"/>
    </source>
</evidence>
<accession>A0AAV1CX44</accession>
<name>A0AAV1CX44_OLDCO</name>
<dbReference type="Proteomes" id="UP001161247">
    <property type="component" value="Chromosome 3"/>
</dbReference>
<dbReference type="EMBL" id="OX459120">
    <property type="protein sequence ID" value="CAI9100012.1"/>
    <property type="molecule type" value="Genomic_DNA"/>
</dbReference>
<evidence type="ECO:0000313" key="1">
    <source>
        <dbReference type="EMBL" id="CAI9100012.1"/>
    </source>
</evidence>
<protein>
    <submittedName>
        <fullName evidence="1">OLC1v1036929C1</fullName>
    </submittedName>
</protein>
<proteinExistence type="predicted"/>
<sequence>MRHLKKCSFKRESLGRLVDCGACQQPLQGHRCKEKDRGFRKDVHRGSSATRALWFYDLTIKEAPAKSSSAAAADDQPLHHKRVETTVVHAPNIAVDFSLVAASRSYLDDWNLLEKTEVCDAIFSPAVDHDPYEDSNIDWTRPPVYDIYADEQGQSDLLNVDFLFREPNDDFDRNDIVPIHSFLHGLFGSNIQNHEGSHHSAPELHSLTP</sequence>
<reference evidence="1" key="1">
    <citation type="submission" date="2023-03" db="EMBL/GenBank/DDBJ databases">
        <authorList>
            <person name="Julca I."/>
        </authorList>
    </citation>
    <scope>NUCLEOTIDE SEQUENCE</scope>
</reference>
<organism evidence="1 2">
    <name type="scientific">Oldenlandia corymbosa var. corymbosa</name>
    <dbReference type="NCBI Taxonomy" id="529605"/>
    <lineage>
        <taxon>Eukaryota</taxon>
        <taxon>Viridiplantae</taxon>
        <taxon>Streptophyta</taxon>
        <taxon>Embryophyta</taxon>
        <taxon>Tracheophyta</taxon>
        <taxon>Spermatophyta</taxon>
        <taxon>Magnoliopsida</taxon>
        <taxon>eudicotyledons</taxon>
        <taxon>Gunneridae</taxon>
        <taxon>Pentapetalae</taxon>
        <taxon>asterids</taxon>
        <taxon>lamiids</taxon>
        <taxon>Gentianales</taxon>
        <taxon>Rubiaceae</taxon>
        <taxon>Rubioideae</taxon>
        <taxon>Spermacoceae</taxon>
        <taxon>Hedyotis-Oldenlandia complex</taxon>
        <taxon>Oldenlandia</taxon>
    </lineage>
</organism>
<dbReference type="AlphaFoldDB" id="A0AAV1CX44"/>
<keyword evidence="2" id="KW-1185">Reference proteome</keyword>
<gene>
    <name evidence="1" type="ORF">OLC1_LOCUS9934</name>
</gene>